<keyword evidence="2" id="KW-1185">Reference proteome</keyword>
<dbReference type="Proteomes" id="UP001163324">
    <property type="component" value="Chromosome 1"/>
</dbReference>
<evidence type="ECO:0000313" key="1">
    <source>
        <dbReference type="EMBL" id="KAI9903500.1"/>
    </source>
</evidence>
<gene>
    <name evidence="1" type="ORF">N3K66_000029</name>
</gene>
<protein>
    <submittedName>
        <fullName evidence="1">Uncharacterized protein</fullName>
    </submittedName>
</protein>
<dbReference type="EMBL" id="CM047940">
    <property type="protein sequence ID" value="KAI9903500.1"/>
    <property type="molecule type" value="Genomic_DNA"/>
</dbReference>
<sequence length="739" mass="81461">MQGSAIMMIHERDGLAIASPSPSTATAPPTPHSPPDMTTSKSSKSSSFISSRYDEPSTIDDIGNFEDIGLDDDNVTVRSSSQLSLQKTPSTASASRTLAAPPSSNGQRSPKPRASFPNLRTGNGPTSPNPRSTSLAVLADPRPLARPAGPGRGLSKTHSTTSLPMARRHRSPSPGLSPNPQDPRLGPKPRSGSWQGRDRRSLPELEDVYDEEEGGDDIPDGLFLDNVPLSPRPQHDRPPSRAPSVSPSRDRSPKDRVRSVGNGTPPVAQAQGSLKSPTWKTDQGRAPPSPLKTRTQSWNAAHAYLSAETRALTSKLEEYADEVEVQQSRRPSASGRPNTWNSSQMPNGYSYDKKERIKSTPELPPLRRTNVMIDPLPVSKEKEAVLSRTRPSWLPPKDPAEERRHLKEYQKMMAASAKTDERREAARRTKMDSKDSVADGSQQVWENEVLPRWDDALRERRTREMWWRGIPPRSRGKIWTRAIGNELGLTKESFVAALKRGHELEARVSAEKGTAEDNKRAAWLSTIRDDVANRTWRDLRIFEDGGPLHEGLIDVLMAYAMYRNDIGYVSGCNTIAALLLLNLPSPHEAFIALANLLNRSLPLSFYTSDPGAQSSAYNLVLQTLATKSLDLHNHMTQNIKGLHHEIYLRDMFTGIFTGHLAIDEAARVWDAYVFEGDALLIRAAVALLLSKEMSLLAAKTVEEVTKALSPASTSETASRAVAEPGAEDRFMKRIREVGR</sequence>
<proteinExistence type="predicted"/>
<evidence type="ECO:0000313" key="2">
    <source>
        <dbReference type="Proteomes" id="UP001163324"/>
    </source>
</evidence>
<comment type="caution">
    <text evidence="1">The sequence shown here is derived from an EMBL/GenBank/DDBJ whole genome shotgun (WGS) entry which is preliminary data.</text>
</comment>
<name>A0ACC0VCR4_9HYPO</name>
<accession>A0ACC0VCR4</accession>
<reference evidence="1" key="1">
    <citation type="submission" date="2022-10" db="EMBL/GenBank/DDBJ databases">
        <title>Complete Genome of Trichothecium roseum strain YXFP-22015, a Plant Pathogen Isolated from Citrus.</title>
        <authorList>
            <person name="Wang Y."/>
            <person name="Zhu L."/>
        </authorList>
    </citation>
    <scope>NUCLEOTIDE SEQUENCE</scope>
    <source>
        <strain evidence="1">YXFP-22015</strain>
    </source>
</reference>
<organism evidence="1 2">
    <name type="scientific">Trichothecium roseum</name>
    <dbReference type="NCBI Taxonomy" id="47278"/>
    <lineage>
        <taxon>Eukaryota</taxon>
        <taxon>Fungi</taxon>
        <taxon>Dikarya</taxon>
        <taxon>Ascomycota</taxon>
        <taxon>Pezizomycotina</taxon>
        <taxon>Sordariomycetes</taxon>
        <taxon>Hypocreomycetidae</taxon>
        <taxon>Hypocreales</taxon>
        <taxon>Hypocreales incertae sedis</taxon>
        <taxon>Trichothecium</taxon>
    </lineage>
</organism>